<feature type="region of interest" description="Disordered" evidence="1">
    <location>
        <begin position="195"/>
        <end position="246"/>
    </location>
</feature>
<proteinExistence type="predicted"/>
<feature type="compositionally biased region" description="Low complexity" evidence="1">
    <location>
        <begin position="203"/>
        <end position="215"/>
    </location>
</feature>
<name>A0AAV9PGJ9_9PEZI</name>
<evidence type="ECO:0000256" key="1">
    <source>
        <dbReference type="SAM" id="MobiDB-lite"/>
    </source>
</evidence>
<protein>
    <submittedName>
        <fullName evidence="2">Uncharacterized protein</fullName>
    </submittedName>
</protein>
<organism evidence="2 3">
    <name type="scientific">Saxophila tyrrhenica</name>
    <dbReference type="NCBI Taxonomy" id="1690608"/>
    <lineage>
        <taxon>Eukaryota</taxon>
        <taxon>Fungi</taxon>
        <taxon>Dikarya</taxon>
        <taxon>Ascomycota</taxon>
        <taxon>Pezizomycotina</taxon>
        <taxon>Dothideomycetes</taxon>
        <taxon>Dothideomycetidae</taxon>
        <taxon>Mycosphaerellales</taxon>
        <taxon>Extremaceae</taxon>
        <taxon>Saxophila</taxon>
    </lineage>
</organism>
<accession>A0AAV9PGJ9</accession>
<dbReference type="AlphaFoldDB" id="A0AAV9PGJ9"/>
<keyword evidence="3" id="KW-1185">Reference proteome</keyword>
<evidence type="ECO:0000313" key="2">
    <source>
        <dbReference type="EMBL" id="KAK5172696.1"/>
    </source>
</evidence>
<dbReference type="RefSeq" id="XP_064661414.1">
    <property type="nucleotide sequence ID" value="XM_064800075.1"/>
</dbReference>
<reference evidence="2 3" key="1">
    <citation type="submission" date="2023-08" db="EMBL/GenBank/DDBJ databases">
        <title>Black Yeasts Isolated from many extreme environments.</title>
        <authorList>
            <person name="Coleine C."/>
            <person name="Stajich J.E."/>
            <person name="Selbmann L."/>
        </authorList>
    </citation>
    <scope>NUCLEOTIDE SEQUENCE [LARGE SCALE GENOMIC DNA]</scope>
    <source>
        <strain evidence="2 3">CCFEE 5935</strain>
    </source>
</reference>
<comment type="caution">
    <text evidence="2">The sequence shown here is derived from an EMBL/GenBank/DDBJ whole genome shotgun (WGS) entry which is preliminary data.</text>
</comment>
<sequence>MNLHKKAPEHFPGGDQHCFEWVVHEGHDDDTYGIFDLCPMITDDETEGFEECSAYCCQRQIDEAQRRFQAIPLTRTSESEEDYLAAWAPLPADPAREQARFALVAAIKHHTSKCLLASMAGNGYTNDMRRQNGEAVQPPHPLVIPKLPSVDRAAELSAHKIVDDWVNSVVYSREQSLNRQAGAQQQPWSGYWPLSAQKPPGMTPTAGTSASATPGWGKGLHTPALNSTTPGAGGPTSEGAGAQDKGQQLRWQLENLRQTRDYLDLALLRLKNEPLLRD</sequence>
<evidence type="ECO:0000313" key="3">
    <source>
        <dbReference type="Proteomes" id="UP001337655"/>
    </source>
</evidence>
<dbReference type="EMBL" id="JAVRRT010000004">
    <property type="protein sequence ID" value="KAK5172696.1"/>
    <property type="molecule type" value="Genomic_DNA"/>
</dbReference>
<dbReference type="GeneID" id="89924163"/>
<dbReference type="Proteomes" id="UP001337655">
    <property type="component" value="Unassembled WGS sequence"/>
</dbReference>
<gene>
    <name evidence="2" type="ORF">LTR77_002816</name>
</gene>